<dbReference type="PANTHER" id="PTHR31149:SF11">
    <property type="entry name" value="187-KDA MICROTUBULE-ASSOCIATED PROTEIN AIR9"/>
    <property type="match status" value="1"/>
</dbReference>
<dbReference type="EMBL" id="ASHM01026847">
    <property type="protein sequence ID" value="PNX73990.1"/>
    <property type="molecule type" value="Genomic_DNA"/>
</dbReference>
<feature type="non-terminal residue" evidence="2">
    <location>
        <position position="1"/>
    </location>
</feature>
<sequence>GSPKLLSLHIVGNAVEGTTLRIEKTYWGGEEGDSVYRWLRTSSDGFQSEIMGATGASYMPSIDDIGFFISVSCEPVRSDWARGPIVLSEQIGPIIPGPPTCHTLEILGSMIEGQRLNFNAVYSGGSGFYYPMFINSCLYV</sequence>
<dbReference type="Gene3D" id="2.60.40.2700">
    <property type="match status" value="1"/>
</dbReference>
<evidence type="ECO:0000313" key="3">
    <source>
        <dbReference type="Proteomes" id="UP000236291"/>
    </source>
</evidence>
<dbReference type="FunFam" id="2.60.40.2700:FF:000002">
    <property type="entry name" value="187-kDa microtubule-associated protein AIR9"/>
    <property type="match status" value="1"/>
</dbReference>
<dbReference type="PANTHER" id="PTHR31149">
    <property type="entry name" value="EXPRESSED PROTEIN"/>
    <property type="match status" value="1"/>
</dbReference>
<dbReference type="Proteomes" id="UP000236291">
    <property type="component" value="Unassembled WGS sequence"/>
</dbReference>
<evidence type="ECO:0000313" key="2">
    <source>
        <dbReference type="EMBL" id="PNX73990.1"/>
    </source>
</evidence>
<comment type="caution">
    <text evidence="2">The sequence shown here is derived from an EMBL/GenBank/DDBJ whole genome shotgun (WGS) entry which is preliminary data.</text>
</comment>
<reference evidence="2 3" key="2">
    <citation type="journal article" date="2017" name="Front. Plant Sci.">
        <title>Gene Classification and Mining of Molecular Markers Useful in Red Clover (Trifolium pratense) Breeding.</title>
        <authorList>
            <person name="Istvanek J."/>
            <person name="Dluhosova J."/>
            <person name="Dluhos P."/>
            <person name="Patkova L."/>
            <person name="Nedelnik J."/>
            <person name="Repkova J."/>
        </authorList>
    </citation>
    <scope>NUCLEOTIDE SEQUENCE [LARGE SCALE GENOMIC DNA]</scope>
    <source>
        <strain evidence="3">cv. Tatra</strain>
        <tissue evidence="2">Young leaves</tissue>
    </source>
</reference>
<protein>
    <recommendedName>
        <fullName evidence="1">AIR9-like A9 domain-containing protein</fullName>
    </recommendedName>
</protein>
<name>A0A2K3L651_TRIPR</name>
<feature type="domain" description="AIR9-like A9" evidence="1">
    <location>
        <begin position="6"/>
        <end position="85"/>
    </location>
</feature>
<dbReference type="AlphaFoldDB" id="A0A2K3L651"/>
<dbReference type="ExpressionAtlas" id="A0A2K3L651">
    <property type="expression patterns" value="baseline"/>
</dbReference>
<proteinExistence type="predicted"/>
<accession>A0A2K3L651</accession>
<evidence type="ECO:0000259" key="1">
    <source>
        <dbReference type="Pfam" id="PF23197"/>
    </source>
</evidence>
<reference evidence="2 3" key="1">
    <citation type="journal article" date="2014" name="Am. J. Bot.">
        <title>Genome assembly and annotation for red clover (Trifolium pratense; Fabaceae).</title>
        <authorList>
            <person name="Istvanek J."/>
            <person name="Jaros M."/>
            <person name="Krenek A."/>
            <person name="Repkova J."/>
        </authorList>
    </citation>
    <scope>NUCLEOTIDE SEQUENCE [LARGE SCALE GENOMIC DNA]</scope>
    <source>
        <strain evidence="3">cv. Tatra</strain>
        <tissue evidence="2">Young leaves</tissue>
    </source>
</reference>
<dbReference type="GO" id="GO:0009506">
    <property type="term" value="C:plasmodesma"/>
    <property type="evidence" value="ECO:0007669"/>
    <property type="project" value="TreeGrafter"/>
</dbReference>
<organism evidence="2 3">
    <name type="scientific">Trifolium pratense</name>
    <name type="common">Red clover</name>
    <dbReference type="NCBI Taxonomy" id="57577"/>
    <lineage>
        <taxon>Eukaryota</taxon>
        <taxon>Viridiplantae</taxon>
        <taxon>Streptophyta</taxon>
        <taxon>Embryophyta</taxon>
        <taxon>Tracheophyta</taxon>
        <taxon>Spermatophyta</taxon>
        <taxon>Magnoliopsida</taxon>
        <taxon>eudicotyledons</taxon>
        <taxon>Gunneridae</taxon>
        <taxon>Pentapetalae</taxon>
        <taxon>rosids</taxon>
        <taxon>fabids</taxon>
        <taxon>Fabales</taxon>
        <taxon>Fabaceae</taxon>
        <taxon>Papilionoideae</taxon>
        <taxon>50 kb inversion clade</taxon>
        <taxon>NPAAA clade</taxon>
        <taxon>Hologalegina</taxon>
        <taxon>IRL clade</taxon>
        <taxon>Trifolieae</taxon>
        <taxon>Trifolium</taxon>
    </lineage>
</organism>
<dbReference type="GO" id="GO:0005886">
    <property type="term" value="C:plasma membrane"/>
    <property type="evidence" value="ECO:0007669"/>
    <property type="project" value="TreeGrafter"/>
</dbReference>
<gene>
    <name evidence="2" type="ORF">L195_g029901</name>
</gene>
<dbReference type="InterPro" id="IPR056284">
    <property type="entry name" value="AIR9-like_A9"/>
</dbReference>
<dbReference type="Pfam" id="PF23197">
    <property type="entry name" value="IG_AIR9"/>
    <property type="match status" value="1"/>
</dbReference>